<organism evidence="2 3">
    <name type="scientific">Conidiobolus coronatus (strain ATCC 28846 / CBS 209.66 / NRRL 28638)</name>
    <name type="common">Delacroixia coronata</name>
    <dbReference type="NCBI Taxonomy" id="796925"/>
    <lineage>
        <taxon>Eukaryota</taxon>
        <taxon>Fungi</taxon>
        <taxon>Fungi incertae sedis</taxon>
        <taxon>Zoopagomycota</taxon>
        <taxon>Entomophthoromycotina</taxon>
        <taxon>Entomophthoromycetes</taxon>
        <taxon>Entomophthorales</taxon>
        <taxon>Ancylistaceae</taxon>
        <taxon>Conidiobolus</taxon>
    </lineage>
</organism>
<dbReference type="Pfam" id="PF25880">
    <property type="entry name" value="WHD_CHMP7_1st"/>
    <property type="match status" value="1"/>
</dbReference>
<sequence>MSNVYLIKSYLLKLPQIKNFDRRASLYSKFSNYKELNPSIFEQNVEFWSKIFRDLCELGWLPNNKFNIGFEFNNREFQQLFELEGELPMSFEAVFDELYLKGEIITFESYIMKKNKLLTGEAWTTRLFYGIIESIFGPPEPPNFNSKIIIFKKSAQTLVNIILKYYSENILIYPLTDNLSYYEEFFEDILPEAIKNTPFKNINCLTLNPEAIKLILRGLEEIGVKIQINSDLNQKQKDCYLKFPTSSDINNYLENNSTVLNTPDINELDIKILTLKQSISSHNIQIRKLNHQIDLQTSLAKQSIEKAQNSRAKLQLKKRKQLEFYLNQMESSLTNLTTILFGIRDAHSQTEIYETYKLGLDELNTLSTAADKMKVDDIMDDVSDTITEVNQINQALNELDNTGTLEDEVEAEFNELLKSEESKKQAEKAASQDVDNIINQLGELQINQGLPQTTVNNNERDDEKELTPILN</sequence>
<accession>A0A137P8U3</accession>
<reference evidence="2 3" key="1">
    <citation type="journal article" date="2015" name="Genome Biol. Evol.">
        <title>Phylogenomic analyses indicate that early fungi evolved digesting cell walls of algal ancestors of land plants.</title>
        <authorList>
            <person name="Chang Y."/>
            <person name="Wang S."/>
            <person name="Sekimoto S."/>
            <person name="Aerts A.L."/>
            <person name="Choi C."/>
            <person name="Clum A."/>
            <person name="LaButti K.M."/>
            <person name="Lindquist E.A."/>
            <person name="Yee Ngan C."/>
            <person name="Ohm R.A."/>
            <person name="Salamov A.A."/>
            <person name="Grigoriev I.V."/>
            <person name="Spatafora J.W."/>
            <person name="Berbee M.L."/>
        </authorList>
    </citation>
    <scope>NUCLEOTIDE SEQUENCE [LARGE SCALE GENOMIC DNA]</scope>
    <source>
        <strain evidence="2 3">NRRL 28638</strain>
    </source>
</reference>
<dbReference type="PANTHER" id="PTHR22761:SF96">
    <property type="entry name" value="BCDNA.GH08385"/>
    <property type="match status" value="1"/>
</dbReference>
<dbReference type="Gene3D" id="6.10.140.1230">
    <property type="match status" value="1"/>
</dbReference>
<dbReference type="GO" id="GO:0006900">
    <property type="term" value="P:vesicle budding from membrane"/>
    <property type="evidence" value="ECO:0007669"/>
    <property type="project" value="TreeGrafter"/>
</dbReference>
<dbReference type="Proteomes" id="UP000070444">
    <property type="component" value="Unassembled WGS sequence"/>
</dbReference>
<dbReference type="OMA" id="IIRICNG"/>
<dbReference type="GO" id="GO:0000815">
    <property type="term" value="C:ESCRT III complex"/>
    <property type="evidence" value="ECO:0007669"/>
    <property type="project" value="TreeGrafter"/>
</dbReference>
<dbReference type="GO" id="GO:0009898">
    <property type="term" value="C:cytoplasmic side of plasma membrane"/>
    <property type="evidence" value="ECO:0007669"/>
    <property type="project" value="TreeGrafter"/>
</dbReference>
<dbReference type="PANTHER" id="PTHR22761">
    <property type="entry name" value="CHARGED MULTIVESICULAR BODY PROTEIN"/>
    <property type="match status" value="1"/>
</dbReference>
<protein>
    <recommendedName>
        <fullName evidence="4">Snf7-domain-containing protein</fullName>
    </recommendedName>
</protein>
<dbReference type="STRING" id="796925.A0A137P8U3"/>
<name>A0A137P8U3_CONC2</name>
<dbReference type="InterPro" id="IPR005024">
    <property type="entry name" value="Snf7_fam"/>
</dbReference>
<keyword evidence="3" id="KW-1185">Reference proteome</keyword>
<proteinExistence type="predicted"/>
<feature type="non-terminal residue" evidence="2">
    <location>
        <position position="1"/>
    </location>
</feature>
<feature type="compositionally biased region" description="Basic and acidic residues" evidence="1">
    <location>
        <begin position="458"/>
        <end position="471"/>
    </location>
</feature>
<dbReference type="AlphaFoldDB" id="A0A137P8U3"/>
<evidence type="ECO:0000256" key="1">
    <source>
        <dbReference type="SAM" id="MobiDB-lite"/>
    </source>
</evidence>
<dbReference type="OrthoDB" id="10250120at2759"/>
<evidence type="ECO:0008006" key="4">
    <source>
        <dbReference type="Google" id="ProtNLM"/>
    </source>
</evidence>
<evidence type="ECO:0000313" key="3">
    <source>
        <dbReference type="Proteomes" id="UP000070444"/>
    </source>
</evidence>
<dbReference type="GO" id="GO:0005771">
    <property type="term" value="C:multivesicular body"/>
    <property type="evidence" value="ECO:0007669"/>
    <property type="project" value="TreeGrafter"/>
</dbReference>
<gene>
    <name evidence="2" type="ORF">CONCODRAFT_84729</name>
</gene>
<dbReference type="Pfam" id="PF03357">
    <property type="entry name" value="Snf7"/>
    <property type="match status" value="1"/>
</dbReference>
<evidence type="ECO:0000313" key="2">
    <source>
        <dbReference type="EMBL" id="KXN71402.1"/>
    </source>
</evidence>
<dbReference type="GO" id="GO:0032511">
    <property type="term" value="P:late endosome to vacuole transport via multivesicular body sorting pathway"/>
    <property type="evidence" value="ECO:0007669"/>
    <property type="project" value="TreeGrafter"/>
</dbReference>
<dbReference type="EMBL" id="KQ964476">
    <property type="protein sequence ID" value="KXN71402.1"/>
    <property type="molecule type" value="Genomic_DNA"/>
</dbReference>
<feature type="region of interest" description="Disordered" evidence="1">
    <location>
        <begin position="450"/>
        <end position="471"/>
    </location>
</feature>